<evidence type="ECO:0000256" key="5">
    <source>
        <dbReference type="ARBA" id="ARBA00023136"/>
    </source>
</evidence>
<organism evidence="8 9">
    <name type="scientific">Rubroshorea leprosula</name>
    <dbReference type="NCBI Taxonomy" id="152421"/>
    <lineage>
        <taxon>Eukaryota</taxon>
        <taxon>Viridiplantae</taxon>
        <taxon>Streptophyta</taxon>
        <taxon>Embryophyta</taxon>
        <taxon>Tracheophyta</taxon>
        <taxon>Spermatophyta</taxon>
        <taxon>Magnoliopsida</taxon>
        <taxon>eudicotyledons</taxon>
        <taxon>Gunneridae</taxon>
        <taxon>Pentapetalae</taxon>
        <taxon>rosids</taxon>
        <taxon>malvids</taxon>
        <taxon>Malvales</taxon>
        <taxon>Dipterocarpaceae</taxon>
        <taxon>Rubroshorea</taxon>
    </lineage>
</organism>
<keyword evidence="4" id="KW-1133">Transmembrane helix</keyword>
<dbReference type="GO" id="GO:0016020">
    <property type="term" value="C:membrane"/>
    <property type="evidence" value="ECO:0007669"/>
    <property type="project" value="UniProtKB-SubCell"/>
</dbReference>
<sequence length="247" mass="27268">MIFRTLSILAFLELLMTESAGVQPLGMPGCQEFCGNVSIPYPFGIGAGCYMNKWFEVSCNETFTPPTTLPTSIEIEVLYFSLDSSFVAVKIPIIRRNLSTELKSVNFSGSPFISPLGSPLDTEEYVTDAFNWVITETQLDNAFVILDFKAILIYLLDVKSSAREEITKVAKLAYRCLSLSGRKRPKMIEVAAKLEQIPLSQNYSNGQQNHEEVRYVNTEVTNVWDGASTSTGSGLDSGVALSLDMES</sequence>
<dbReference type="Pfam" id="PF13947">
    <property type="entry name" value="GUB_WAK_bind"/>
    <property type="match status" value="1"/>
</dbReference>
<evidence type="ECO:0000256" key="6">
    <source>
        <dbReference type="SAM" id="SignalP"/>
    </source>
</evidence>
<evidence type="ECO:0000259" key="7">
    <source>
        <dbReference type="Pfam" id="PF13947"/>
    </source>
</evidence>
<evidence type="ECO:0000313" key="8">
    <source>
        <dbReference type="EMBL" id="GKV49557.1"/>
    </source>
</evidence>
<proteinExistence type="predicted"/>
<feature type="domain" description="Wall-associated receptor kinase galacturonan-binding" evidence="7">
    <location>
        <begin position="30"/>
        <end position="87"/>
    </location>
</feature>
<evidence type="ECO:0000256" key="4">
    <source>
        <dbReference type="ARBA" id="ARBA00022989"/>
    </source>
</evidence>
<gene>
    <name evidence="8" type="ORF">SLEP1_g56299</name>
</gene>
<name>A0AAV5MMA1_9ROSI</name>
<keyword evidence="3 6" id="KW-0732">Signal</keyword>
<accession>A0AAV5MMA1</accession>
<evidence type="ECO:0000256" key="3">
    <source>
        <dbReference type="ARBA" id="ARBA00022729"/>
    </source>
</evidence>
<evidence type="ECO:0000313" key="9">
    <source>
        <dbReference type="Proteomes" id="UP001054252"/>
    </source>
</evidence>
<comment type="caution">
    <text evidence="8">The sequence shown here is derived from an EMBL/GenBank/DDBJ whole genome shotgun (WGS) entry which is preliminary data.</text>
</comment>
<dbReference type="PANTHER" id="PTHR33491">
    <property type="entry name" value="OSJNBA0016N04.9 PROTEIN"/>
    <property type="match status" value="1"/>
</dbReference>
<dbReference type="GO" id="GO:0030247">
    <property type="term" value="F:polysaccharide binding"/>
    <property type="evidence" value="ECO:0007669"/>
    <property type="project" value="InterPro"/>
</dbReference>
<protein>
    <recommendedName>
        <fullName evidence="7">Wall-associated receptor kinase galacturonan-binding domain-containing protein</fullName>
    </recommendedName>
</protein>
<keyword evidence="9" id="KW-1185">Reference proteome</keyword>
<evidence type="ECO:0000256" key="2">
    <source>
        <dbReference type="ARBA" id="ARBA00022692"/>
    </source>
</evidence>
<dbReference type="AlphaFoldDB" id="A0AAV5MMA1"/>
<keyword evidence="2" id="KW-0812">Transmembrane</keyword>
<feature type="chain" id="PRO_5043820320" description="Wall-associated receptor kinase galacturonan-binding domain-containing protein" evidence="6">
    <location>
        <begin position="22"/>
        <end position="247"/>
    </location>
</feature>
<keyword evidence="5" id="KW-0472">Membrane</keyword>
<evidence type="ECO:0000256" key="1">
    <source>
        <dbReference type="ARBA" id="ARBA00004167"/>
    </source>
</evidence>
<dbReference type="Proteomes" id="UP001054252">
    <property type="component" value="Unassembled WGS sequence"/>
</dbReference>
<dbReference type="EMBL" id="BPVZ01000304">
    <property type="protein sequence ID" value="GKV49557.1"/>
    <property type="molecule type" value="Genomic_DNA"/>
</dbReference>
<feature type="signal peptide" evidence="6">
    <location>
        <begin position="1"/>
        <end position="21"/>
    </location>
</feature>
<reference evidence="8 9" key="1">
    <citation type="journal article" date="2021" name="Commun. Biol.">
        <title>The genome of Shorea leprosula (Dipterocarpaceae) highlights the ecological relevance of drought in aseasonal tropical rainforests.</title>
        <authorList>
            <person name="Ng K.K.S."/>
            <person name="Kobayashi M.J."/>
            <person name="Fawcett J.A."/>
            <person name="Hatakeyama M."/>
            <person name="Paape T."/>
            <person name="Ng C.H."/>
            <person name="Ang C.C."/>
            <person name="Tnah L.H."/>
            <person name="Lee C.T."/>
            <person name="Nishiyama T."/>
            <person name="Sese J."/>
            <person name="O'Brien M.J."/>
            <person name="Copetti D."/>
            <person name="Mohd Noor M.I."/>
            <person name="Ong R.C."/>
            <person name="Putra M."/>
            <person name="Sireger I.Z."/>
            <person name="Indrioko S."/>
            <person name="Kosugi Y."/>
            <person name="Izuno A."/>
            <person name="Isagi Y."/>
            <person name="Lee S.L."/>
            <person name="Shimizu K.K."/>
        </authorList>
    </citation>
    <scope>NUCLEOTIDE SEQUENCE [LARGE SCALE GENOMIC DNA]</scope>
    <source>
        <strain evidence="8">214</strain>
    </source>
</reference>
<dbReference type="InterPro" id="IPR025287">
    <property type="entry name" value="WAK_GUB"/>
</dbReference>
<comment type="subcellular location">
    <subcellularLocation>
        <location evidence="1">Membrane</location>
        <topology evidence="1">Single-pass membrane protein</topology>
    </subcellularLocation>
</comment>